<feature type="compositionally biased region" description="Basic and acidic residues" evidence="1">
    <location>
        <begin position="294"/>
        <end position="307"/>
    </location>
</feature>
<keyword evidence="3" id="KW-1185">Reference proteome</keyword>
<name>A0A433SZH8_ELYCH</name>
<dbReference type="EMBL" id="RQTK01000807">
    <property type="protein sequence ID" value="RUS74706.1"/>
    <property type="molecule type" value="Genomic_DNA"/>
</dbReference>
<evidence type="ECO:0000313" key="2">
    <source>
        <dbReference type="EMBL" id="RUS74706.1"/>
    </source>
</evidence>
<feature type="compositionally biased region" description="Low complexity" evidence="1">
    <location>
        <begin position="446"/>
        <end position="476"/>
    </location>
</feature>
<organism evidence="2 3">
    <name type="scientific">Elysia chlorotica</name>
    <name type="common">Eastern emerald elysia</name>
    <name type="synonym">Sea slug</name>
    <dbReference type="NCBI Taxonomy" id="188477"/>
    <lineage>
        <taxon>Eukaryota</taxon>
        <taxon>Metazoa</taxon>
        <taxon>Spiralia</taxon>
        <taxon>Lophotrochozoa</taxon>
        <taxon>Mollusca</taxon>
        <taxon>Gastropoda</taxon>
        <taxon>Heterobranchia</taxon>
        <taxon>Euthyneura</taxon>
        <taxon>Panpulmonata</taxon>
        <taxon>Sacoglossa</taxon>
        <taxon>Placobranchoidea</taxon>
        <taxon>Plakobranchidae</taxon>
        <taxon>Elysia</taxon>
    </lineage>
</organism>
<feature type="region of interest" description="Disordered" evidence="1">
    <location>
        <begin position="523"/>
        <end position="558"/>
    </location>
</feature>
<gene>
    <name evidence="2" type="ORF">EGW08_017536</name>
</gene>
<evidence type="ECO:0000313" key="3">
    <source>
        <dbReference type="Proteomes" id="UP000271974"/>
    </source>
</evidence>
<comment type="caution">
    <text evidence="2">The sequence shown here is derived from an EMBL/GenBank/DDBJ whole genome shotgun (WGS) entry which is preliminary data.</text>
</comment>
<feature type="region of interest" description="Disordered" evidence="1">
    <location>
        <begin position="423"/>
        <end position="487"/>
    </location>
</feature>
<feature type="compositionally biased region" description="Pro residues" evidence="1">
    <location>
        <begin position="314"/>
        <end position="323"/>
    </location>
</feature>
<feature type="region of interest" description="Disordered" evidence="1">
    <location>
        <begin position="1"/>
        <end position="157"/>
    </location>
</feature>
<dbReference type="Proteomes" id="UP000271974">
    <property type="component" value="Unassembled WGS sequence"/>
</dbReference>
<accession>A0A433SZH8</accession>
<feature type="compositionally biased region" description="Low complexity" evidence="1">
    <location>
        <begin position="369"/>
        <end position="382"/>
    </location>
</feature>
<dbReference type="AlphaFoldDB" id="A0A433SZH8"/>
<proteinExistence type="predicted"/>
<sequence>MPAEGEGPTTTTTQEDQPVVAEIHSIWDLPEDGEPPSTPVLPELFLDDVDDGDIPQPGWHARTTGTPGTLPPPPTRDQQVSGAGYFENGKQDTSPLSTPGHREATRAAQSRAAHHHLHEPGDCGSNRQDPRDPDLDLPQITNNGLKAGSHTPVGARAGPDEIKIGEIREGHKITFPLPIPGKIVCNLCRPSISWKRQKSKHRDALKHVLDAHDDQVAMAFRCSTCWYCCTTLHAGNRHLARSCPGVRVPVEAPQDMGPTELREMLLWRVKDGGGTNTNNKEGRGAAGTRKSRRRQETELHNKAEARSQQRQTPPTRPATPRQPTPAHVAPTGGDEDQDSSLADLGEDLNTSSLPLTPIRTDPRSPEPAAPSDSTPPTLSPTQTEHYLMNISGDSEEGAFIKQEPGAGPINISDFLANITTAGDDISQHHNSPATPRTIASEDTNHTSSLPAASPSTPHVTTAEGEGPTTTTTQEDQQPPPHTDPTKTVIGVGQGDGLSPIIFNLASEPLVRSAKEGQGIEVWTWTGRPRTQRTSRKPVPRGTGQAGQIRPPRDCLPPW</sequence>
<feature type="region of interest" description="Disordered" evidence="1">
    <location>
        <begin position="270"/>
        <end position="382"/>
    </location>
</feature>
<feature type="compositionally biased region" description="Basic residues" evidence="1">
    <location>
        <begin position="529"/>
        <end position="538"/>
    </location>
</feature>
<reference evidence="2 3" key="1">
    <citation type="submission" date="2019-01" db="EMBL/GenBank/DDBJ databases">
        <title>A draft genome assembly of the solar-powered sea slug Elysia chlorotica.</title>
        <authorList>
            <person name="Cai H."/>
            <person name="Li Q."/>
            <person name="Fang X."/>
            <person name="Li J."/>
            <person name="Curtis N.E."/>
            <person name="Altenburger A."/>
            <person name="Shibata T."/>
            <person name="Feng M."/>
            <person name="Maeda T."/>
            <person name="Schwartz J.A."/>
            <person name="Shigenobu S."/>
            <person name="Lundholm N."/>
            <person name="Nishiyama T."/>
            <person name="Yang H."/>
            <person name="Hasebe M."/>
            <person name="Li S."/>
            <person name="Pierce S.K."/>
            <person name="Wang J."/>
        </authorList>
    </citation>
    <scope>NUCLEOTIDE SEQUENCE [LARGE SCALE GENOMIC DNA]</scope>
    <source>
        <strain evidence="2">EC2010</strain>
        <tissue evidence="2">Whole organism of an adult</tissue>
    </source>
</reference>
<evidence type="ECO:0000256" key="1">
    <source>
        <dbReference type="SAM" id="MobiDB-lite"/>
    </source>
</evidence>
<protein>
    <submittedName>
        <fullName evidence="2">Uncharacterized protein</fullName>
    </submittedName>
</protein>